<keyword evidence="2" id="KW-0677">Repeat</keyword>
<proteinExistence type="predicted"/>
<dbReference type="InterPro" id="IPR038408">
    <property type="entry name" value="GNK2_sf"/>
</dbReference>
<organism evidence="4 5">
    <name type="scientific">Abeliophyllum distichum</name>
    <dbReference type="NCBI Taxonomy" id="126358"/>
    <lineage>
        <taxon>Eukaryota</taxon>
        <taxon>Viridiplantae</taxon>
        <taxon>Streptophyta</taxon>
        <taxon>Embryophyta</taxon>
        <taxon>Tracheophyta</taxon>
        <taxon>Spermatophyta</taxon>
        <taxon>Magnoliopsida</taxon>
        <taxon>eudicotyledons</taxon>
        <taxon>Gunneridae</taxon>
        <taxon>Pentapetalae</taxon>
        <taxon>asterids</taxon>
        <taxon>lamiids</taxon>
        <taxon>Lamiales</taxon>
        <taxon>Oleaceae</taxon>
        <taxon>Forsythieae</taxon>
        <taxon>Abeliophyllum</taxon>
    </lineage>
</organism>
<sequence>MNGYLHALVLHLDSLSGNVTIHNGFYTATWGENSTLIYSLLQCRGTSLEMEMRCIQKSLPPPPPPPPVHEDPGVVSRGNKFMRKPASTAPSQPLIFQEGILDVGEMGKRHAFVQCRRDLNFSTCDKCLNNLLDYYILQYGDRRAWELKSFG</sequence>
<evidence type="ECO:0000256" key="1">
    <source>
        <dbReference type="ARBA" id="ARBA00022729"/>
    </source>
</evidence>
<name>A0ABD1UG27_9LAMI</name>
<dbReference type="AlphaFoldDB" id="A0ABD1UG27"/>
<dbReference type="Gene3D" id="3.30.430.20">
    <property type="entry name" value="Gnk2 domain, C-X8-C-X2-C motif"/>
    <property type="match status" value="1"/>
</dbReference>
<dbReference type="InterPro" id="IPR002902">
    <property type="entry name" value="GNK2"/>
</dbReference>
<keyword evidence="5" id="KW-1185">Reference proteome</keyword>
<keyword evidence="1" id="KW-0732">Signal</keyword>
<protein>
    <recommendedName>
        <fullName evidence="3">Gnk2-homologous domain-containing protein</fullName>
    </recommendedName>
</protein>
<dbReference type="PROSITE" id="PS51473">
    <property type="entry name" value="GNK2"/>
    <property type="match status" value="1"/>
</dbReference>
<evidence type="ECO:0000313" key="5">
    <source>
        <dbReference type="Proteomes" id="UP001604336"/>
    </source>
</evidence>
<evidence type="ECO:0000256" key="2">
    <source>
        <dbReference type="ARBA" id="ARBA00022737"/>
    </source>
</evidence>
<evidence type="ECO:0000313" key="4">
    <source>
        <dbReference type="EMBL" id="KAL2523979.1"/>
    </source>
</evidence>
<gene>
    <name evidence="4" type="ORF">Adt_09033</name>
</gene>
<reference evidence="5" key="1">
    <citation type="submission" date="2024-07" db="EMBL/GenBank/DDBJ databases">
        <title>Two chromosome-level genome assemblies of Korean endemic species Abeliophyllum distichum and Forsythia ovata (Oleaceae).</title>
        <authorList>
            <person name="Jang H."/>
        </authorList>
    </citation>
    <scope>NUCLEOTIDE SEQUENCE [LARGE SCALE GENOMIC DNA]</scope>
</reference>
<evidence type="ECO:0000259" key="3">
    <source>
        <dbReference type="PROSITE" id="PS51473"/>
    </source>
</evidence>
<accession>A0ABD1UG27</accession>
<feature type="domain" description="Gnk2-homologous" evidence="3">
    <location>
        <begin position="56"/>
        <end position="151"/>
    </location>
</feature>
<comment type="caution">
    <text evidence="4">The sequence shown here is derived from an EMBL/GenBank/DDBJ whole genome shotgun (WGS) entry which is preliminary data.</text>
</comment>
<dbReference type="EMBL" id="JBFOLK010000003">
    <property type="protein sequence ID" value="KAL2523979.1"/>
    <property type="molecule type" value="Genomic_DNA"/>
</dbReference>
<dbReference type="Proteomes" id="UP001604336">
    <property type="component" value="Unassembled WGS sequence"/>
</dbReference>